<dbReference type="InterPro" id="IPR041290">
    <property type="entry name" value="Tli4_C"/>
</dbReference>
<dbReference type="eggNOG" id="COG1502">
    <property type="taxonomic scope" value="Bacteria"/>
</dbReference>
<evidence type="ECO:0000313" key="2">
    <source>
        <dbReference type="EMBL" id="AAZ45155.1"/>
    </source>
</evidence>
<accession>Q47J26</accession>
<proteinExistence type="predicted"/>
<dbReference type="Pfam" id="PF18426">
    <property type="entry name" value="Tli4_C"/>
    <property type="match status" value="1"/>
</dbReference>
<evidence type="ECO:0000259" key="1">
    <source>
        <dbReference type="Pfam" id="PF18426"/>
    </source>
</evidence>
<dbReference type="EMBL" id="CP000089">
    <property type="protein sequence ID" value="AAZ45155.1"/>
    <property type="molecule type" value="Genomic_DNA"/>
</dbReference>
<dbReference type="AlphaFoldDB" id="Q47J26"/>
<name>Q47J26_DECAR</name>
<protein>
    <recommendedName>
        <fullName evidence="1">Tle cognate immunity protein 4 C-terminal domain-containing protein</fullName>
    </recommendedName>
</protein>
<sequence>MALLAALICGSAGCAETVPSEWPKECVGRLQLALPGEADQGAILGRERFRDSVQYGRPDSRFPDGETADWTALSLGRVTHPLMKEEKLEALVALRKIKANVTKTYKTEEKINVQAWPIGKQEGMGWVAPNRRITLNIFAGDALFSWSQTSNDAAEFAEVERSAKNIVAGLRPRQLFDVPSEPGLCLPYVFIPDNGQEKHAIAMTYRLKEHPDITVNLKSKTAEPAPKPGGDIRPDSITNDFRTDTFWGTVTAPGNLRSARSIWHAPAKRQTQLAGRSGMETFLAVVRLDEDKEDFIYHAVSRGNPDTLEAAPDVRLVVEQKRENAIKRGIQPLTQDEVLKLARQIAASVGQRPNR</sequence>
<gene>
    <name evidence="2" type="ordered locus">Daro_0397</name>
</gene>
<reference evidence="2" key="1">
    <citation type="submission" date="2005-08" db="EMBL/GenBank/DDBJ databases">
        <title>Complete sequence of Dechloromonas aromatica RCB.</title>
        <authorList>
            <person name="Salinero K.K."/>
            <person name="Copeland A."/>
            <person name="Lucas S."/>
            <person name="Lapidus A."/>
            <person name="Barry K."/>
            <person name="Detter J.C."/>
            <person name="Glavina T."/>
            <person name="Hammon N."/>
            <person name="Israni S."/>
            <person name="Pitluck S."/>
            <person name="Di Bartolo G."/>
            <person name="Trong S."/>
            <person name="Schmutz J."/>
            <person name="Larimer F."/>
            <person name="Land M."/>
            <person name="Ivanova N."/>
            <person name="Richardson P."/>
        </authorList>
    </citation>
    <scope>NUCLEOTIDE SEQUENCE</scope>
    <source>
        <strain evidence="2">RCB</strain>
    </source>
</reference>
<dbReference type="HOGENOM" id="CLU_729047_0_0_4"/>
<dbReference type="STRING" id="159087.Daro_0397"/>
<dbReference type="KEGG" id="dar:Daro_0397"/>
<organism evidence="2">
    <name type="scientific">Dechloromonas aromatica (strain RCB)</name>
    <dbReference type="NCBI Taxonomy" id="159087"/>
    <lineage>
        <taxon>Bacteria</taxon>
        <taxon>Pseudomonadati</taxon>
        <taxon>Pseudomonadota</taxon>
        <taxon>Betaproteobacteria</taxon>
        <taxon>Rhodocyclales</taxon>
        <taxon>Azonexaceae</taxon>
        <taxon>Dechloromonas</taxon>
    </lineage>
</organism>
<feature type="domain" description="Tle cognate immunity protein 4 C-terminal" evidence="1">
    <location>
        <begin position="178"/>
        <end position="222"/>
    </location>
</feature>